<name>A5FY51_ACICJ</name>
<dbReference type="HOGENOM" id="CLU_027128_4_2_5"/>
<dbReference type="InterPro" id="IPR028081">
    <property type="entry name" value="Leu-bd"/>
</dbReference>
<dbReference type="PANTHER" id="PTHR30483">
    <property type="entry name" value="LEUCINE-SPECIFIC-BINDING PROTEIN"/>
    <property type="match status" value="1"/>
</dbReference>
<keyword evidence="2 4" id="KW-0732">Signal</keyword>
<evidence type="ECO:0000256" key="2">
    <source>
        <dbReference type="ARBA" id="ARBA00022729"/>
    </source>
</evidence>
<dbReference type="InterPro" id="IPR051010">
    <property type="entry name" value="BCAA_transport"/>
</dbReference>
<dbReference type="Pfam" id="PF13458">
    <property type="entry name" value="Peripla_BP_6"/>
    <property type="match status" value="1"/>
</dbReference>
<dbReference type="GO" id="GO:0006865">
    <property type="term" value="P:amino acid transport"/>
    <property type="evidence" value="ECO:0007669"/>
    <property type="project" value="UniProtKB-KW"/>
</dbReference>
<keyword evidence="3" id="KW-0813">Transport</keyword>
<evidence type="ECO:0000313" key="6">
    <source>
        <dbReference type="EMBL" id="ABQ30533.1"/>
    </source>
</evidence>
<comment type="similarity">
    <text evidence="1">Belongs to the leucine-binding protein family.</text>
</comment>
<dbReference type="PANTHER" id="PTHR30483:SF6">
    <property type="entry name" value="PERIPLASMIC BINDING PROTEIN OF ABC TRANSPORTER FOR NATURAL AMINO ACIDS"/>
    <property type="match status" value="1"/>
</dbReference>
<protein>
    <submittedName>
        <fullName evidence="6">Amino acid/amide ABC transporter substrate-binding protein, HAAT family</fullName>
    </submittedName>
</protein>
<dbReference type="CDD" id="cd06345">
    <property type="entry name" value="PBP1_ABC_ligand_binding-like"/>
    <property type="match status" value="1"/>
</dbReference>
<evidence type="ECO:0000313" key="7">
    <source>
        <dbReference type="Proteomes" id="UP000000245"/>
    </source>
</evidence>
<evidence type="ECO:0000256" key="4">
    <source>
        <dbReference type="SAM" id="SignalP"/>
    </source>
</evidence>
<accession>A5FY51</accession>
<organism evidence="6 7">
    <name type="scientific">Acidiphilium cryptum (strain JF-5)</name>
    <dbReference type="NCBI Taxonomy" id="349163"/>
    <lineage>
        <taxon>Bacteria</taxon>
        <taxon>Pseudomonadati</taxon>
        <taxon>Pseudomonadota</taxon>
        <taxon>Alphaproteobacteria</taxon>
        <taxon>Acetobacterales</taxon>
        <taxon>Acidocellaceae</taxon>
        <taxon>Acidiphilium</taxon>
    </lineage>
</organism>
<sequence length="418" mass="44840">MSSATVRRVRRNSVGILAVAALTALPLLAHAKPKPIVVGITAWLGSIPGRSIADGATLAAEEINAKGGVNGRPIKLVIEDNHNSTTDAIRSFQRMVREDHAVAIVGDFTSEVGLALEPWAARMHEPFLITGAASNKLTEFVHANYAQHKYIFEPNLNSGELAQNICDAAKSVLVGKLHMKTAVVMSEDAAWTLPLDAGFNKCLPKAGLKVLKDIRFAPNTSDFTPIYQQIEAMHPDVIITGWAHVGVKPTTQWAEQNVPIPLMGISSQATSTTFWKATNGATQGVITIAPAAAGVAITPKTQPFMKAYQAKFHTSPAYTGFTTYDAMYALAAAIERAKSTKAGPLVAALAKTDRVGTEGPMQFNGPKARFANGIVYGKGHVRWIDVQWQDGTQKVIWPADLANAKPKFPSFVKLPGSK</sequence>
<evidence type="ECO:0000256" key="1">
    <source>
        <dbReference type="ARBA" id="ARBA00010062"/>
    </source>
</evidence>
<feature type="chain" id="PRO_5002681335" evidence="4">
    <location>
        <begin position="32"/>
        <end position="418"/>
    </location>
</feature>
<keyword evidence="7" id="KW-1185">Reference proteome</keyword>
<dbReference type="eggNOG" id="COG0683">
    <property type="taxonomic scope" value="Bacteria"/>
</dbReference>
<dbReference type="RefSeq" id="WP_011942162.1">
    <property type="nucleotide sequence ID" value="NC_009484.1"/>
</dbReference>
<gene>
    <name evidence="6" type="ordered locus">Acry_1322</name>
</gene>
<dbReference type="AlphaFoldDB" id="A5FY51"/>
<reference evidence="6 7" key="1">
    <citation type="submission" date="2007-05" db="EMBL/GenBank/DDBJ databases">
        <title>Complete sequence of chromosome of Acidiphilium cryptum JF-5.</title>
        <authorList>
            <consortium name="US DOE Joint Genome Institute"/>
            <person name="Copeland A."/>
            <person name="Lucas S."/>
            <person name="Lapidus A."/>
            <person name="Barry K."/>
            <person name="Detter J.C."/>
            <person name="Glavina del Rio T."/>
            <person name="Hammon N."/>
            <person name="Israni S."/>
            <person name="Dalin E."/>
            <person name="Tice H."/>
            <person name="Pitluck S."/>
            <person name="Sims D."/>
            <person name="Brettin T."/>
            <person name="Bruce D."/>
            <person name="Han C."/>
            <person name="Schmutz J."/>
            <person name="Larimer F."/>
            <person name="Land M."/>
            <person name="Hauser L."/>
            <person name="Kyrpides N."/>
            <person name="Kim E."/>
            <person name="Magnuson T."/>
            <person name="Richardson P."/>
        </authorList>
    </citation>
    <scope>NUCLEOTIDE SEQUENCE [LARGE SCALE GENOMIC DNA]</scope>
    <source>
        <strain evidence="6 7">JF-5</strain>
    </source>
</reference>
<dbReference type="Gene3D" id="3.40.50.2300">
    <property type="match status" value="2"/>
</dbReference>
<dbReference type="Proteomes" id="UP000000245">
    <property type="component" value="Chromosome"/>
</dbReference>
<dbReference type="KEGG" id="acr:Acry_1322"/>
<evidence type="ECO:0000259" key="5">
    <source>
        <dbReference type="Pfam" id="PF13458"/>
    </source>
</evidence>
<evidence type="ECO:0000256" key="3">
    <source>
        <dbReference type="ARBA" id="ARBA00022970"/>
    </source>
</evidence>
<dbReference type="EMBL" id="CP000697">
    <property type="protein sequence ID" value="ABQ30533.1"/>
    <property type="molecule type" value="Genomic_DNA"/>
</dbReference>
<dbReference type="STRING" id="349163.Acry_1322"/>
<dbReference type="InterPro" id="IPR028082">
    <property type="entry name" value="Peripla_BP_I"/>
</dbReference>
<proteinExistence type="inferred from homology"/>
<feature type="domain" description="Leucine-binding protein" evidence="5">
    <location>
        <begin position="46"/>
        <end position="369"/>
    </location>
</feature>
<feature type="signal peptide" evidence="4">
    <location>
        <begin position="1"/>
        <end position="31"/>
    </location>
</feature>
<keyword evidence="3" id="KW-0029">Amino-acid transport</keyword>
<dbReference type="SUPFAM" id="SSF53822">
    <property type="entry name" value="Periplasmic binding protein-like I"/>
    <property type="match status" value="1"/>
</dbReference>